<organism evidence="1 2">
    <name type="scientific">Candidatus Taylorbacteria bacterium RIFCSPHIGHO2_02_49_25</name>
    <dbReference type="NCBI Taxonomy" id="1802305"/>
    <lineage>
        <taxon>Bacteria</taxon>
        <taxon>Candidatus Tayloriibacteriota</taxon>
    </lineage>
</organism>
<evidence type="ECO:0000313" key="1">
    <source>
        <dbReference type="EMBL" id="OHA22555.1"/>
    </source>
</evidence>
<protein>
    <submittedName>
        <fullName evidence="1">Uncharacterized protein</fullName>
    </submittedName>
</protein>
<proteinExistence type="predicted"/>
<evidence type="ECO:0000313" key="2">
    <source>
        <dbReference type="Proteomes" id="UP000176493"/>
    </source>
</evidence>
<gene>
    <name evidence="1" type="ORF">A2W52_03855</name>
</gene>
<reference evidence="1 2" key="1">
    <citation type="journal article" date="2016" name="Nat. Commun.">
        <title>Thousands of microbial genomes shed light on interconnected biogeochemical processes in an aquifer system.</title>
        <authorList>
            <person name="Anantharaman K."/>
            <person name="Brown C.T."/>
            <person name="Hug L.A."/>
            <person name="Sharon I."/>
            <person name="Castelle C.J."/>
            <person name="Probst A.J."/>
            <person name="Thomas B.C."/>
            <person name="Singh A."/>
            <person name="Wilkins M.J."/>
            <person name="Karaoz U."/>
            <person name="Brodie E.L."/>
            <person name="Williams K.H."/>
            <person name="Hubbard S.S."/>
            <person name="Banfield J.F."/>
        </authorList>
    </citation>
    <scope>NUCLEOTIDE SEQUENCE [LARGE SCALE GENOMIC DNA]</scope>
</reference>
<sequence length="83" mass="10241">MSWILLADYSARKQLLFFTWFFINRSELDMIFLSIARSNLEIKKLRRKIELFEPRNRGEFSIFRKRSDYNFRLLKHSAQKNHI</sequence>
<name>A0A1G2MF56_9BACT</name>
<accession>A0A1G2MF56</accession>
<comment type="caution">
    <text evidence="1">The sequence shown here is derived from an EMBL/GenBank/DDBJ whole genome shotgun (WGS) entry which is preliminary data.</text>
</comment>
<dbReference type="EMBL" id="MHRJ01000024">
    <property type="protein sequence ID" value="OHA22555.1"/>
    <property type="molecule type" value="Genomic_DNA"/>
</dbReference>
<dbReference type="Proteomes" id="UP000176493">
    <property type="component" value="Unassembled WGS sequence"/>
</dbReference>
<dbReference type="AlphaFoldDB" id="A0A1G2MF56"/>